<dbReference type="InterPro" id="IPR024932">
    <property type="entry name" value="ApbE"/>
</dbReference>
<sequence length="342" mass="37012">MSAGLLSASHRHRLGAFARPQRRPATARWWVREAAIMGTRIRAELWAADDRLAEVALSAVMAEMHRIDAAMSPHKPDSELSRINREAGEHPVPLSDEMYALVEQALSWSERSGGAFDISYAAVGRLYDYRSGRRPDEARLARAREAVGWQHLELDARQRTLRFARPGMCIDLGGFAKGHAVDGAVAHLQRLGIEHAMVAAGGDSRVIGDRHGRPWTVAIRHPRHEGAPAAVLPLQDVSISTSGDYERYFIDADGVRHHHLIDPASGRSPDQVHSVTVMAPDGLTSEALSKCVFVMGVERGLALVEAQTGADAVVVDAQGRLHVSAGLQGAGAALDEKQAVVV</sequence>
<dbReference type="EMBL" id="PSNX01000003">
    <property type="protein sequence ID" value="PPE67449.1"/>
    <property type="molecule type" value="Genomic_DNA"/>
</dbReference>
<dbReference type="PANTHER" id="PTHR30040">
    <property type="entry name" value="THIAMINE BIOSYNTHESIS LIPOPROTEIN APBE"/>
    <property type="match status" value="1"/>
</dbReference>
<dbReference type="SUPFAM" id="SSF143631">
    <property type="entry name" value="ApbE-like"/>
    <property type="match status" value="1"/>
</dbReference>
<comment type="caution">
    <text evidence="12">The sequence shown here is derived from an EMBL/GenBank/DDBJ whole genome shotgun (WGS) entry which is preliminary data.</text>
</comment>
<evidence type="ECO:0000256" key="11">
    <source>
        <dbReference type="PIRSR" id="PIRSR006268-2"/>
    </source>
</evidence>
<evidence type="ECO:0000256" key="8">
    <source>
        <dbReference type="ARBA" id="ARBA00031306"/>
    </source>
</evidence>
<evidence type="ECO:0000313" key="12">
    <source>
        <dbReference type="EMBL" id="PPE67449.1"/>
    </source>
</evidence>
<evidence type="ECO:0000256" key="1">
    <source>
        <dbReference type="ARBA" id="ARBA00011955"/>
    </source>
</evidence>
<dbReference type="PANTHER" id="PTHR30040:SF2">
    <property type="entry name" value="FAD:PROTEIN FMN TRANSFERASE"/>
    <property type="match status" value="1"/>
</dbReference>
<feature type="binding site" evidence="11">
    <location>
        <position position="174"/>
    </location>
    <ligand>
        <name>Mg(2+)</name>
        <dbReference type="ChEBI" id="CHEBI:18420"/>
    </ligand>
</feature>
<keyword evidence="4 10" id="KW-0808">Transferase</keyword>
<dbReference type="GO" id="GO:0016740">
    <property type="term" value="F:transferase activity"/>
    <property type="evidence" value="ECO:0007669"/>
    <property type="project" value="UniProtKB-UniRule"/>
</dbReference>
<comment type="cofactor">
    <cofactor evidence="11">
        <name>Mg(2+)</name>
        <dbReference type="ChEBI" id="CHEBI:18420"/>
    </cofactor>
    <cofactor evidence="11">
        <name>Mn(2+)</name>
        <dbReference type="ChEBI" id="CHEBI:29035"/>
    </cofactor>
    <text evidence="11">Magnesium. Can also use manganese.</text>
</comment>
<name>A0A2S5SXU3_9BURK</name>
<dbReference type="GO" id="GO:0046872">
    <property type="term" value="F:metal ion binding"/>
    <property type="evidence" value="ECO:0007669"/>
    <property type="project" value="UniProtKB-UniRule"/>
</dbReference>
<dbReference type="Gene3D" id="3.10.520.10">
    <property type="entry name" value="ApbE-like domains"/>
    <property type="match status" value="1"/>
</dbReference>
<keyword evidence="13" id="KW-1185">Reference proteome</keyword>
<dbReference type="PIRSF" id="PIRSF006268">
    <property type="entry name" value="ApbE"/>
    <property type="match status" value="1"/>
</dbReference>
<comment type="similarity">
    <text evidence="10">Belongs to the ApbE family.</text>
</comment>
<gene>
    <name evidence="12" type="ORF">C1704_04635</name>
</gene>
<protein>
    <recommendedName>
        <fullName evidence="2 10">FAD:protein FMN transferase</fullName>
        <ecNumber evidence="1 10">2.7.1.180</ecNumber>
    </recommendedName>
    <alternativeName>
        <fullName evidence="8 10">Flavin transferase</fullName>
    </alternativeName>
</protein>
<dbReference type="EC" id="2.7.1.180" evidence="1 10"/>
<dbReference type="OrthoDB" id="9778595at2"/>
<evidence type="ECO:0000256" key="9">
    <source>
        <dbReference type="ARBA" id="ARBA00048540"/>
    </source>
</evidence>
<evidence type="ECO:0000256" key="3">
    <source>
        <dbReference type="ARBA" id="ARBA00022630"/>
    </source>
</evidence>
<evidence type="ECO:0000256" key="2">
    <source>
        <dbReference type="ARBA" id="ARBA00016337"/>
    </source>
</evidence>
<dbReference type="InterPro" id="IPR003374">
    <property type="entry name" value="ApbE-like_sf"/>
</dbReference>
<keyword evidence="6 10" id="KW-0274">FAD</keyword>
<evidence type="ECO:0000313" key="13">
    <source>
        <dbReference type="Proteomes" id="UP000238605"/>
    </source>
</evidence>
<accession>A0A2S5SXU3</accession>
<proteinExistence type="inferred from homology"/>
<dbReference type="Pfam" id="PF02424">
    <property type="entry name" value="ApbE"/>
    <property type="match status" value="1"/>
</dbReference>
<evidence type="ECO:0000256" key="10">
    <source>
        <dbReference type="PIRNR" id="PIRNR006268"/>
    </source>
</evidence>
<keyword evidence="5 10" id="KW-0479">Metal-binding</keyword>
<evidence type="ECO:0000256" key="6">
    <source>
        <dbReference type="ARBA" id="ARBA00022827"/>
    </source>
</evidence>
<comment type="catalytic activity">
    <reaction evidence="9 10">
        <text>L-threonyl-[protein] + FAD = FMN-L-threonyl-[protein] + AMP + H(+)</text>
        <dbReference type="Rhea" id="RHEA:36847"/>
        <dbReference type="Rhea" id="RHEA-COMP:11060"/>
        <dbReference type="Rhea" id="RHEA-COMP:11061"/>
        <dbReference type="ChEBI" id="CHEBI:15378"/>
        <dbReference type="ChEBI" id="CHEBI:30013"/>
        <dbReference type="ChEBI" id="CHEBI:57692"/>
        <dbReference type="ChEBI" id="CHEBI:74257"/>
        <dbReference type="ChEBI" id="CHEBI:456215"/>
        <dbReference type="EC" id="2.7.1.180"/>
    </reaction>
</comment>
<evidence type="ECO:0000256" key="5">
    <source>
        <dbReference type="ARBA" id="ARBA00022723"/>
    </source>
</evidence>
<keyword evidence="7 10" id="KW-0460">Magnesium</keyword>
<dbReference type="RefSeq" id="WP_104301443.1">
    <property type="nucleotide sequence ID" value="NZ_PSNX01000003.1"/>
</dbReference>
<evidence type="ECO:0000256" key="4">
    <source>
        <dbReference type="ARBA" id="ARBA00022679"/>
    </source>
</evidence>
<dbReference type="Proteomes" id="UP000238605">
    <property type="component" value="Unassembled WGS sequence"/>
</dbReference>
<evidence type="ECO:0000256" key="7">
    <source>
        <dbReference type="ARBA" id="ARBA00022842"/>
    </source>
</evidence>
<reference evidence="12 13" key="1">
    <citation type="submission" date="2018-02" db="EMBL/GenBank/DDBJ databases">
        <title>Reclassifiation of [Polyangium] brachysporum DSM 7029 as Guopingzhaonella breviflexa gen. nov., sp. nov., a member of the family Comamonadaceae.</title>
        <authorList>
            <person name="Tang B."/>
        </authorList>
    </citation>
    <scope>NUCLEOTIDE SEQUENCE [LARGE SCALE GENOMIC DNA]</scope>
    <source>
        <strain evidence="12 13">BCRC 80649</strain>
    </source>
</reference>
<organism evidence="12 13">
    <name type="scientific">Caldimonas caldifontis</name>
    <dbReference type="NCBI Taxonomy" id="1452508"/>
    <lineage>
        <taxon>Bacteria</taxon>
        <taxon>Pseudomonadati</taxon>
        <taxon>Pseudomonadota</taxon>
        <taxon>Betaproteobacteria</taxon>
        <taxon>Burkholderiales</taxon>
        <taxon>Sphaerotilaceae</taxon>
        <taxon>Caldimonas</taxon>
    </lineage>
</organism>
<keyword evidence="3 10" id="KW-0285">Flavoprotein</keyword>
<dbReference type="AlphaFoldDB" id="A0A2S5SXU3"/>